<comment type="caution">
    <text evidence="2">The sequence shown here is derived from an EMBL/GenBank/DDBJ whole genome shotgun (WGS) entry which is preliminary data.</text>
</comment>
<protein>
    <submittedName>
        <fullName evidence="2">Uncharacterized protein</fullName>
    </submittedName>
</protein>
<keyword evidence="1" id="KW-1133">Transmembrane helix</keyword>
<organism evidence="2 3">
    <name type="scientific">Tritrichomonas foetus</name>
    <dbReference type="NCBI Taxonomy" id="1144522"/>
    <lineage>
        <taxon>Eukaryota</taxon>
        <taxon>Metamonada</taxon>
        <taxon>Parabasalia</taxon>
        <taxon>Tritrichomonadida</taxon>
        <taxon>Tritrichomonadidae</taxon>
        <taxon>Tritrichomonas</taxon>
    </lineage>
</organism>
<evidence type="ECO:0000256" key="1">
    <source>
        <dbReference type="SAM" id="Phobius"/>
    </source>
</evidence>
<keyword evidence="3" id="KW-1185">Reference proteome</keyword>
<proteinExistence type="predicted"/>
<dbReference type="GeneID" id="94836639"/>
<evidence type="ECO:0000313" key="3">
    <source>
        <dbReference type="Proteomes" id="UP000179807"/>
    </source>
</evidence>
<dbReference type="EMBL" id="MLAK01000633">
    <property type="protein sequence ID" value="OHT09663.1"/>
    <property type="molecule type" value="Genomic_DNA"/>
</dbReference>
<keyword evidence="1" id="KW-0812">Transmembrane</keyword>
<gene>
    <name evidence="2" type="ORF">TRFO_21383</name>
</gene>
<evidence type="ECO:0000313" key="2">
    <source>
        <dbReference type="EMBL" id="OHT09663.1"/>
    </source>
</evidence>
<dbReference type="AlphaFoldDB" id="A0A1J4KE01"/>
<dbReference type="RefSeq" id="XP_068362799.1">
    <property type="nucleotide sequence ID" value="XM_068501935.1"/>
</dbReference>
<feature type="transmembrane region" description="Helical" evidence="1">
    <location>
        <begin position="59"/>
        <end position="77"/>
    </location>
</feature>
<feature type="transmembrane region" description="Helical" evidence="1">
    <location>
        <begin position="149"/>
        <end position="167"/>
    </location>
</feature>
<reference evidence="2" key="1">
    <citation type="submission" date="2016-10" db="EMBL/GenBank/DDBJ databases">
        <authorList>
            <person name="Benchimol M."/>
            <person name="Almeida L.G."/>
            <person name="Vasconcelos A.T."/>
            <person name="Perreira-Neves A."/>
            <person name="Rosa I.A."/>
            <person name="Tasca T."/>
            <person name="Bogo M.R."/>
            <person name="de Souza W."/>
        </authorList>
    </citation>
    <scope>NUCLEOTIDE SEQUENCE [LARGE SCALE GENOMIC DNA]</scope>
    <source>
        <strain evidence="2">K</strain>
    </source>
</reference>
<dbReference type="Proteomes" id="UP000179807">
    <property type="component" value="Unassembled WGS sequence"/>
</dbReference>
<name>A0A1J4KE01_9EUKA</name>
<dbReference type="VEuPathDB" id="TrichDB:TRFO_21383"/>
<feature type="transmembrane region" description="Helical" evidence="1">
    <location>
        <begin position="188"/>
        <end position="218"/>
    </location>
</feature>
<feature type="transmembrane region" description="Helical" evidence="1">
    <location>
        <begin position="29"/>
        <end position="47"/>
    </location>
</feature>
<sequence length="252" mass="30044">MNIISHIQTLRSITPQEIYETIFKSTYYPYYYVFHAIYICMNIRLTTNNLGLSWYRSIILNYCLSISPRYLLQVFLLTELPEFVELTSFKGFFIIWCLFNICPFDIVFFICNRPWFIYTIQILDQFTVAQCIFLTCKTAMMSFQQFPRIFIIAICCECSPILVDLFDRFMIMARSEPMAYEIHYSKRVIAAVLFTVFLGDVLEMQLVLPLVFVLLSIIDLCWHKGEVFRTCDFILPNFWTKWVTFNPNSYNY</sequence>
<accession>A0A1J4KE01</accession>
<keyword evidence="1" id="KW-0472">Membrane</keyword>
<feature type="transmembrane region" description="Helical" evidence="1">
    <location>
        <begin position="89"/>
        <end position="110"/>
    </location>
</feature>